<accession>D2VV14</accession>
<dbReference type="AlphaFoldDB" id="D2VV14"/>
<dbReference type="KEGG" id="ngr:NAEGRDRAFT_72856"/>
<dbReference type="OrthoDB" id="10258006at2759"/>
<dbReference type="OMA" id="DENQYMF"/>
<protein>
    <submittedName>
        <fullName evidence="1">Predicted protein</fullName>
    </submittedName>
</protein>
<organism evidence="2">
    <name type="scientific">Naegleria gruberi</name>
    <name type="common">Amoeba</name>
    <dbReference type="NCBI Taxonomy" id="5762"/>
    <lineage>
        <taxon>Eukaryota</taxon>
        <taxon>Discoba</taxon>
        <taxon>Heterolobosea</taxon>
        <taxon>Tetramitia</taxon>
        <taxon>Eutetramitia</taxon>
        <taxon>Vahlkampfiidae</taxon>
        <taxon>Naegleria</taxon>
    </lineage>
</organism>
<dbReference type="RefSeq" id="XP_002672160.1">
    <property type="nucleotide sequence ID" value="XM_002672114.1"/>
</dbReference>
<evidence type="ECO:0000313" key="2">
    <source>
        <dbReference type="Proteomes" id="UP000006671"/>
    </source>
</evidence>
<dbReference type="EMBL" id="GG738900">
    <property type="protein sequence ID" value="EFC39416.1"/>
    <property type="molecule type" value="Genomic_DNA"/>
</dbReference>
<dbReference type="VEuPathDB" id="AmoebaDB:NAEGRDRAFT_72856"/>
<reference evidence="1 2" key="1">
    <citation type="journal article" date="2010" name="Cell">
        <title>The genome of Naegleria gruberi illuminates early eukaryotic versatility.</title>
        <authorList>
            <person name="Fritz-Laylin L.K."/>
            <person name="Prochnik S.E."/>
            <person name="Ginger M.L."/>
            <person name="Dacks J.B."/>
            <person name="Carpenter M.L."/>
            <person name="Field M.C."/>
            <person name="Kuo A."/>
            <person name="Paredez A."/>
            <person name="Chapman J."/>
            <person name="Pham J."/>
            <person name="Shu S."/>
            <person name="Neupane R."/>
            <person name="Cipriano M."/>
            <person name="Mancuso J."/>
            <person name="Tu H."/>
            <person name="Salamov A."/>
            <person name="Lindquist E."/>
            <person name="Shapiro H."/>
            <person name="Lucas S."/>
            <person name="Grigoriev I.V."/>
            <person name="Cande W.Z."/>
            <person name="Fulton C."/>
            <person name="Rokhsar D.S."/>
            <person name="Dawson S.C."/>
        </authorList>
    </citation>
    <scope>NUCLEOTIDE SEQUENCE [LARGE SCALE GENOMIC DNA]</scope>
    <source>
        <strain evidence="1 2">NEG-M</strain>
    </source>
</reference>
<name>D2VV14_NAEGR</name>
<dbReference type="GeneID" id="8853561"/>
<proteinExistence type="predicted"/>
<evidence type="ECO:0000313" key="1">
    <source>
        <dbReference type="EMBL" id="EFC39416.1"/>
    </source>
</evidence>
<gene>
    <name evidence="1" type="ORF">NAEGRDRAFT_72856</name>
</gene>
<dbReference type="Proteomes" id="UP000006671">
    <property type="component" value="Unassembled WGS sequence"/>
</dbReference>
<keyword evidence="2" id="KW-1185">Reference proteome</keyword>
<dbReference type="InParanoid" id="D2VV14"/>
<sequence length="379" mass="43411">MNVVPQSYIRTGRKAKNLVAKMLNIPEQMKGFPSKVWNQFSYYSKLSSLEAVGRNGAATAFYSGKYDIKLQLDKSEVPMIGKDQIDIKKLQNQILGAIEDARKHNHIHKYYEKSLYQISHDNLPKAETFSKPTQYATKRSEIKQDLTQLQEDDENQYMFKKVLQQMQKIDMDYQKDIQEYKKYLIKKDDLESAQRDEINSRVAFSSAFTDLANSLPASEAKKSDVKDMTSTMSDDSSRIIDRIIDPEGTTFQSIHSLTYDSRLDPDAEPIGPFMHELIALKQLEKQVEEYEQANGKGTFAKYMTESAANDMHTLYASLESLEEAFSPEGREMWARVLFSTEAAENVETIMKAVENIDPKLTTSLPEPVTIVEDIEEEEK</sequence>